<dbReference type="GO" id="GO:0008270">
    <property type="term" value="F:zinc ion binding"/>
    <property type="evidence" value="ECO:0007669"/>
    <property type="project" value="UniProtKB-KW"/>
</dbReference>
<dbReference type="InterPro" id="IPR036236">
    <property type="entry name" value="Znf_C2H2_sf"/>
</dbReference>
<evidence type="ECO:0000256" key="7">
    <source>
        <dbReference type="ARBA" id="ARBA00023163"/>
    </source>
</evidence>
<dbReference type="OrthoDB" id="1607513at2759"/>
<feature type="region of interest" description="Disordered" evidence="10">
    <location>
        <begin position="37"/>
        <end position="78"/>
    </location>
</feature>
<dbReference type="GO" id="GO:0009791">
    <property type="term" value="P:post-embryonic development"/>
    <property type="evidence" value="ECO:0007669"/>
    <property type="project" value="UniProtKB-ARBA"/>
</dbReference>
<evidence type="ECO:0000256" key="4">
    <source>
        <dbReference type="ARBA" id="ARBA00022833"/>
    </source>
</evidence>
<comment type="subcellular location">
    <subcellularLocation>
        <location evidence="1">Nucleus</location>
    </subcellularLocation>
</comment>
<proteinExistence type="predicted"/>
<evidence type="ECO:0000256" key="8">
    <source>
        <dbReference type="ARBA" id="ARBA00023242"/>
    </source>
</evidence>
<accession>A0A6V7VDI3</accession>
<organism evidence="12 13">
    <name type="scientific">Meloidogyne enterolobii</name>
    <name type="common">Root-knot nematode worm</name>
    <name type="synonym">Meloidogyne mayaguensis</name>
    <dbReference type="NCBI Taxonomy" id="390850"/>
    <lineage>
        <taxon>Eukaryota</taxon>
        <taxon>Metazoa</taxon>
        <taxon>Ecdysozoa</taxon>
        <taxon>Nematoda</taxon>
        <taxon>Chromadorea</taxon>
        <taxon>Rhabditida</taxon>
        <taxon>Tylenchina</taxon>
        <taxon>Tylenchomorpha</taxon>
        <taxon>Tylenchoidea</taxon>
        <taxon>Meloidogynidae</taxon>
        <taxon>Meloidogyninae</taxon>
        <taxon>Meloidogyne</taxon>
    </lineage>
</organism>
<dbReference type="PANTHER" id="PTHR46481">
    <property type="entry name" value="ZINC FINGER BED DOMAIN-CONTAINING PROTEIN 4"/>
    <property type="match status" value="1"/>
</dbReference>
<dbReference type="Proteomes" id="UP000580250">
    <property type="component" value="Unassembled WGS sequence"/>
</dbReference>
<reference evidence="12 13" key="1">
    <citation type="submission" date="2020-08" db="EMBL/GenBank/DDBJ databases">
        <authorList>
            <person name="Koutsovoulos G."/>
            <person name="Danchin GJ E."/>
        </authorList>
    </citation>
    <scope>NUCLEOTIDE SEQUENCE [LARGE SCALE GENOMIC DNA]</scope>
</reference>
<dbReference type="AlphaFoldDB" id="A0A6V7VDI3"/>
<evidence type="ECO:0000256" key="2">
    <source>
        <dbReference type="ARBA" id="ARBA00022723"/>
    </source>
</evidence>
<evidence type="ECO:0000256" key="6">
    <source>
        <dbReference type="ARBA" id="ARBA00023125"/>
    </source>
</evidence>
<keyword evidence="3 9" id="KW-0863">Zinc-finger</keyword>
<dbReference type="InterPro" id="IPR012337">
    <property type="entry name" value="RNaseH-like_sf"/>
</dbReference>
<sequence>MSKIWNYFTLSGRIAFCKECDYKKDFPPRAPTTTLATHLKSKHPEQHKQFLDQSTEVKEKSNKEKEKQMTLKRSFEIQSSSKEDNNEVTLKQMRIDLCAQTKSAWDKDGLKTLEVNRAIMEFIATDIQPFSVVQDSGFKRLIALLKPQYNLPSRNFFSEKMLPCIYESVKKRVIKDLLQAEAISVTFDAWNMLNTQLPSPAELNAHQKAEVEVNEYLHSKRLQITDDPFKYWSGENSIKWPLLTKLSHRYFSAPATSSESERLFSTAGLVVSNLRTRLLPDNVEKLLFLHNNLKIYDYKYDL</sequence>
<dbReference type="InterPro" id="IPR052035">
    <property type="entry name" value="ZnF_BED_domain_contain"/>
</dbReference>
<dbReference type="InterPro" id="IPR008906">
    <property type="entry name" value="HATC_C_dom"/>
</dbReference>
<protein>
    <recommendedName>
        <fullName evidence="11">BED-type domain-containing protein</fullName>
    </recommendedName>
</protein>
<keyword evidence="2" id="KW-0479">Metal-binding</keyword>
<dbReference type="SUPFAM" id="SSF57667">
    <property type="entry name" value="beta-beta-alpha zinc fingers"/>
    <property type="match status" value="1"/>
</dbReference>
<dbReference type="PROSITE" id="PS50808">
    <property type="entry name" value="ZF_BED"/>
    <property type="match status" value="1"/>
</dbReference>
<evidence type="ECO:0000313" key="13">
    <source>
        <dbReference type="Proteomes" id="UP000580250"/>
    </source>
</evidence>
<evidence type="ECO:0000313" key="12">
    <source>
        <dbReference type="EMBL" id="CAD2172231.1"/>
    </source>
</evidence>
<evidence type="ECO:0000259" key="11">
    <source>
        <dbReference type="PROSITE" id="PS50808"/>
    </source>
</evidence>
<dbReference type="SUPFAM" id="SSF53098">
    <property type="entry name" value="Ribonuclease H-like"/>
    <property type="match status" value="1"/>
</dbReference>
<keyword evidence="8" id="KW-0539">Nucleus</keyword>
<feature type="compositionally biased region" description="Basic and acidic residues" evidence="10">
    <location>
        <begin position="42"/>
        <end position="78"/>
    </location>
</feature>
<dbReference type="Pfam" id="PF05699">
    <property type="entry name" value="Dimer_Tnp_hAT"/>
    <property type="match status" value="1"/>
</dbReference>
<evidence type="ECO:0000256" key="10">
    <source>
        <dbReference type="SAM" id="MobiDB-lite"/>
    </source>
</evidence>
<evidence type="ECO:0000256" key="5">
    <source>
        <dbReference type="ARBA" id="ARBA00023015"/>
    </source>
</evidence>
<dbReference type="PANTHER" id="PTHR46481:SF10">
    <property type="entry name" value="ZINC FINGER BED DOMAIN-CONTAINING PROTEIN 39"/>
    <property type="match status" value="1"/>
</dbReference>
<keyword evidence="7" id="KW-0804">Transcription</keyword>
<keyword evidence="5" id="KW-0805">Transcription regulation</keyword>
<evidence type="ECO:0000256" key="1">
    <source>
        <dbReference type="ARBA" id="ARBA00004123"/>
    </source>
</evidence>
<evidence type="ECO:0000256" key="3">
    <source>
        <dbReference type="ARBA" id="ARBA00022771"/>
    </source>
</evidence>
<name>A0A6V7VDI3_MELEN</name>
<dbReference type="GO" id="GO:0046983">
    <property type="term" value="F:protein dimerization activity"/>
    <property type="evidence" value="ECO:0007669"/>
    <property type="project" value="InterPro"/>
</dbReference>
<dbReference type="EMBL" id="CAJEWN010000197">
    <property type="protein sequence ID" value="CAD2172231.1"/>
    <property type="molecule type" value="Genomic_DNA"/>
</dbReference>
<comment type="caution">
    <text evidence="12">The sequence shown here is derived from an EMBL/GenBank/DDBJ whole genome shotgun (WGS) entry which is preliminary data.</text>
</comment>
<evidence type="ECO:0000256" key="9">
    <source>
        <dbReference type="PROSITE-ProRule" id="PRU00027"/>
    </source>
</evidence>
<dbReference type="GO" id="GO:0003677">
    <property type="term" value="F:DNA binding"/>
    <property type="evidence" value="ECO:0007669"/>
    <property type="project" value="UniProtKB-KW"/>
</dbReference>
<dbReference type="Gene3D" id="1.10.10.1070">
    <property type="entry name" value="Zinc finger, BED domain-containing"/>
    <property type="match status" value="1"/>
</dbReference>
<gene>
    <name evidence="12" type="ORF">MENT_LOCUS23771</name>
</gene>
<feature type="domain" description="BED-type" evidence="11">
    <location>
        <begin position="1"/>
        <end position="50"/>
    </location>
</feature>
<dbReference type="InterPro" id="IPR003656">
    <property type="entry name" value="Znf_BED"/>
</dbReference>
<keyword evidence="6" id="KW-0238">DNA-binding</keyword>
<dbReference type="GO" id="GO:0005634">
    <property type="term" value="C:nucleus"/>
    <property type="evidence" value="ECO:0007669"/>
    <property type="project" value="UniProtKB-SubCell"/>
</dbReference>
<keyword evidence="4" id="KW-0862">Zinc</keyword>